<dbReference type="NCBIfam" id="TIGR00643">
    <property type="entry name" value="recG"/>
    <property type="match status" value="1"/>
</dbReference>
<dbReference type="NCBIfam" id="NF008165">
    <property type="entry name" value="PRK10917.1-3"/>
    <property type="match status" value="1"/>
</dbReference>
<dbReference type="InterPro" id="IPR004609">
    <property type="entry name" value="ATP-dep_DNA_helicase_RecG"/>
</dbReference>
<gene>
    <name evidence="18" type="primary">recG</name>
    <name evidence="18" type="ORF">M3P09_09610</name>
</gene>
<dbReference type="GO" id="GO:0003678">
    <property type="term" value="F:DNA helicase activity"/>
    <property type="evidence" value="ECO:0007669"/>
    <property type="project" value="UniProtKB-EC"/>
</dbReference>
<dbReference type="PANTHER" id="PTHR47964">
    <property type="entry name" value="ATP-DEPENDENT DNA HELICASE HOMOLOG RECG, CHLOROPLASTIC"/>
    <property type="match status" value="1"/>
</dbReference>
<dbReference type="InterPro" id="IPR045562">
    <property type="entry name" value="RecG_dom3_C"/>
</dbReference>
<keyword evidence="11" id="KW-0413">Isomerase</keyword>
<feature type="domain" description="Helicase C-terminal" evidence="17">
    <location>
        <begin position="465"/>
        <end position="632"/>
    </location>
</feature>
<keyword evidence="4 15" id="KW-0227">DNA damage</keyword>
<evidence type="ECO:0000256" key="15">
    <source>
        <dbReference type="RuleBase" id="RU363016"/>
    </source>
</evidence>
<keyword evidence="5 15" id="KW-0378">Hydrolase</keyword>
<dbReference type="SMART" id="SM00490">
    <property type="entry name" value="HELICc"/>
    <property type="match status" value="1"/>
</dbReference>
<dbReference type="InterPro" id="IPR012340">
    <property type="entry name" value="NA-bd_OB-fold"/>
</dbReference>
<evidence type="ECO:0000259" key="16">
    <source>
        <dbReference type="PROSITE" id="PS51192"/>
    </source>
</evidence>
<evidence type="ECO:0000256" key="10">
    <source>
        <dbReference type="ARBA" id="ARBA00023204"/>
    </source>
</evidence>
<dbReference type="CDD" id="cd04488">
    <property type="entry name" value="RecG_wedge_OBF"/>
    <property type="match status" value="1"/>
</dbReference>
<evidence type="ECO:0000256" key="11">
    <source>
        <dbReference type="ARBA" id="ARBA00023235"/>
    </source>
</evidence>
<dbReference type="Gene3D" id="3.40.50.300">
    <property type="entry name" value="P-loop containing nucleotide triphosphate hydrolases"/>
    <property type="match status" value="2"/>
</dbReference>
<evidence type="ECO:0000256" key="5">
    <source>
        <dbReference type="ARBA" id="ARBA00022801"/>
    </source>
</evidence>
<evidence type="ECO:0000259" key="17">
    <source>
        <dbReference type="PROSITE" id="PS51194"/>
    </source>
</evidence>
<keyword evidence="9 15" id="KW-0233">DNA recombination</keyword>
<keyword evidence="10 15" id="KW-0234">DNA repair</keyword>
<comment type="similarity">
    <text evidence="1 15">Belongs to the helicase family. RecG subfamily.</text>
</comment>
<evidence type="ECO:0000256" key="4">
    <source>
        <dbReference type="ARBA" id="ARBA00022763"/>
    </source>
</evidence>
<dbReference type="SMART" id="SM00487">
    <property type="entry name" value="DEXDc"/>
    <property type="match status" value="1"/>
</dbReference>
<proteinExistence type="inferred from homology"/>
<dbReference type="InterPro" id="IPR011545">
    <property type="entry name" value="DEAD/DEAH_box_helicase_dom"/>
</dbReference>
<dbReference type="SUPFAM" id="SSF50249">
    <property type="entry name" value="Nucleic acid-binding proteins"/>
    <property type="match status" value="1"/>
</dbReference>
<dbReference type="Pfam" id="PF19833">
    <property type="entry name" value="RecG_dom3_C"/>
    <property type="match status" value="1"/>
</dbReference>
<comment type="catalytic activity">
    <reaction evidence="14 15">
        <text>ATP + H2O = ADP + phosphate + H(+)</text>
        <dbReference type="Rhea" id="RHEA:13065"/>
        <dbReference type="ChEBI" id="CHEBI:15377"/>
        <dbReference type="ChEBI" id="CHEBI:15378"/>
        <dbReference type="ChEBI" id="CHEBI:30616"/>
        <dbReference type="ChEBI" id="CHEBI:43474"/>
        <dbReference type="ChEBI" id="CHEBI:456216"/>
        <dbReference type="EC" id="5.6.2.4"/>
    </reaction>
</comment>
<dbReference type="Proteomes" id="UP001165381">
    <property type="component" value="Unassembled WGS sequence"/>
</dbReference>
<reference evidence="18" key="1">
    <citation type="submission" date="2022-05" db="EMBL/GenBank/DDBJ databases">
        <authorList>
            <person name="Park J.-S."/>
        </authorList>
    </citation>
    <scope>NUCLEOTIDE SEQUENCE</scope>
    <source>
        <strain evidence="18">2012CJ34-3</strain>
    </source>
</reference>
<comment type="catalytic activity">
    <reaction evidence="12 15">
        <text>Couples ATP hydrolysis with the unwinding of duplex DNA by translocating in the 3'-5' direction.</text>
        <dbReference type="EC" id="5.6.2.4"/>
    </reaction>
</comment>
<evidence type="ECO:0000256" key="8">
    <source>
        <dbReference type="ARBA" id="ARBA00023125"/>
    </source>
</evidence>
<keyword evidence="8" id="KW-0238">DNA-binding</keyword>
<evidence type="ECO:0000256" key="3">
    <source>
        <dbReference type="ARBA" id="ARBA00022741"/>
    </source>
</evidence>
<evidence type="ECO:0000256" key="9">
    <source>
        <dbReference type="ARBA" id="ARBA00023172"/>
    </source>
</evidence>
<comment type="function">
    <text evidence="15">Plays a critical role in recombination and DNA repair. Helps process Holliday junction intermediates to mature products by catalyzing branch migration. Has replication fork regression activity, unwinds stalled or blocked replication forks to make a HJ that can be resolved. Has a DNA unwinding activity characteristic of a DNA helicase with 3'-5' polarity.</text>
</comment>
<evidence type="ECO:0000256" key="7">
    <source>
        <dbReference type="ARBA" id="ARBA00022840"/>
    </source>
</evidence>
<dbReference type="GO" id="GO:0016787">
    <property type="term" value="F:hydrolase activity"/>
    <property type="evidence" value="ECO:0007669"/>
    <property type="project" value="UniProtKB-KW"/>
</dbReference>
<feature type="domain" description="Helicase ATP-binding" evidence="16">
    <location>
        <begin position="284"/>
        <end position="446"/>
    </location>
</feature>
<dbReference type="PROSITE" id="PS51194">
    <property type="entry name" value="HELICASE_CTER"/>
    <property type="match status" value="1"/>
</dbReference>
<dbReference type="SUPFAM" id="SSF52540">
    <property type="entry name" value="P-loop containing nucleoside triphosphate hydrolases"/>
    <property type="match status" value="2"/>
</dbReference>
<dbReference type="NCBIfam" id="NF008168">
    <property type="entry name" value="PRK10917.2-2"/>
    <property type="match status" value="1"/>
</dbReference>
<dbReference type="InterPro" id="IPR047112">
    <property type="entry name" value="RecG/Mfd"/>
</dbReference>
<evidence type="ECO:0000256" key="12">
    <source>
        <dbReference type="ARBA" id="ARBA00034617"/>
    </source>
</evidence>
<dbReference type="RefSeq" id="WP_249972972.1">
    <property type="nucleotide sequence ID" value="NZ_JAMFLZ010000003.1"/>
</dbReference>
<dbReference type="Pfam" id="PF00270">
    <property type="entry name" value="DEAD"/>
    <property type="match status" value="1"/>
</dbReference>
<dbReference type="EMBL" id="JAMFLZ010000003">
    <property type="protein sequence ID" value="MCL6295251.1"/>
    <property type="molecule type" value="Genomic_DNA"/>
</dbReference>
<keyword evidence="7 15" id="KW-0067">ATP-binding</keyword>
<dbReference type="PROSITE" id="PS51192">
    <property type="entry name" value="HELICASE_ATP_BIND_1"/>
    <property type="match status" value="1"/>
</dbReference>
<dbReference type="Pfam" id="PF00271">
    <property type="entry name" value="Helicase_C"/>
    <property type="match status" value="1"/>
</dbReference>
<dbReference type="Gene3D" id="2.40.50.140">
    <property type="entry name" value="Nucleic acid-binding proteins"/>
    <property type="match status" value="1"/>
</dbReference>
<keyword evidence="3 15" id="KW-0547">Nucleotide-binding</keyword>
<dbReference type="Pfam" id="PF17191">
    <property type="entry name" value="RecG_wedge"/>
    <property type="match status" value="1"/>
</dbReference>
<name>A0ABT0QE68_9FLAO</name>
<comment type="caution">
    <text evidence="18">The sequence shown here is derived from an EMBL/GenBank/DDBJ whole genome shotgun (WGS) entry which is preliminary data.</text>
</comment>
<dbReference type="EC" id="5.6.2.4" evidence="13 15"/>
<evidence type="ECO:0000256" key="13">
    <source>
        <dbReference type="ARBA" id="ARBA00034808"/>
    </source>
</evidence>
<evidence type="ECO:0000313" key="19">
    <source>
        <dbReference type="Proteomes" id="UP001165381"/>
    </source>
</evidence>
<dbReference type="InterPro" id="IPR033454">
    <property type="entry name" value="RecG_wedge"/>
</dbReference>
<accession>A0ABT0QE68</accession>
<dbReference type="InterPro" id="IPR027417">
    <property type="entry name" value="P-loop_NTPase"/>
</dbReference>
<dbReference type="CDD" id="cd17992">
    <property type="entry name" value="DEXHc_RecG"/>
    <property type="match status" value="1"/>
</dbReference>
<evidence type="ECO:0000256" key="2">
    <source>
        <dbReference type="ARBA" id="ARBA00017846"/>
    </source>
</evidence>
<evidence type="ECO:0000256" key="6">
    <source>
        <dbReference type="ARBA" id="ARBA00022806"/>
    </source>
</evidence>
<keyword evidence="6 15" id="KW-0347">Helicase</keyword>
<dbReference type="InterPro" id="IPR014001">
    <property type="entry name" value="Helicase_ATP-bd"/>
</dbReference>
<protein>
    <recommendedName>
        <fullName evidence="2 15">ATP-dependent DNA helicase RecG</fullName>
        <ecNumber evidence="13 15">5.6.2.4</ecNumber>
    </recommendedName>
</protein>
<sequence length="700" mass="80245">MSVNLQTPIDYLKGVGPNRADLLRKELGIHTYQDLINLFPNRYIDRTHYYKINKLQRNNADVQVIGKITGFKEVAQKRGKRLVATFQDETGTMELVWFRGQKWIRENLKLNKPYVAFGKTNWFSSKFNMAHPDLELLEEHEKNLRSGMQAIYPSTEKLSNKGISNRVVGKIMQQLFIETGGKFTETLSENLLSELKLISKKDALFNVHFPKNQKLLSKTQYRLKFEELFYIQLQLILKNLIHKSKIKGFPFEKVGDYFNSFFNDHLPFELTNAQKRVLKEIRADLGSNAQMNRLLQGDVGSGKTIVALMSMLIALDNDFQACLMAPTEILSVQHYNGLLELCNSLNISIKLLTGSTKTSDRKKIHESLENGELQILIGTHALLEDKVRFKNLGLAIIDEQHRFGVAQRSKLWKKNTSPPHVLVMTATPIPRTLAMSIYGDLDISIIDELPPGRKSIKTVHRYDKNRLNVFRFIREEIDKGRQIYIVYPLIQESSAMDYKDLMDGYESISRDFPMPKYQISIVHGKMKPADKDYEMQRFIKGETQIMVATTVIEVGVNVPNASVMIIESAERFGLSQLHQLRGRVGRGAEQSYCILMTSHKLSNDSKIRLETMVKTNDGFEIAEVDLKLRGPGDIMGTQQSGVLNLKIADIIKDNDILQSARFYAKKILQSDPALSKQENHTILNTYRQLSKYKNIWNYIS</sequence>
<evidence type="ECO:0000256" key="14">
    <source>
        <dbReference type="ARBA" id="ARBA00048988"/>
    </source>
</evidence>
<evidence type="ECO:0000313" key="18">
    <source>
        <dbReference type="EMBL" id="MCL6295251.1"/>
    </source>
</evidence>
<organism evidence="18 19">
    <name type="scientific">Jejuia spongiicola</name>
    <dbReference type="NCBI Taxonomy" id="2942207"/>
    <lineage>
        <taxon>Bacteria</taxon>
        <taxon>Pseudomonadati</taxon>
        <taxon>Bacteroidota</taxon>
        <taxon>Flavobacteriia</taxon>
        <taxon>Flavobacteriales</taxon>
        <taxon>Flavobacteriaceae</taxon>
        <taxon>Jejuia</taxon>
    </lineage>
</organism>
<evidence type="ECO:0000256" key="1">
    <source>
        <dbReference type="ARBA" id="ARBA00007504"/>
    </source>
</evidence>
<dbReference type="PANTHER" id="PTHR47964:SF1">
    <property type="entry name" value="ATP-DEPENDENT DNA HELICASE HOMOLOG RECG, CHLOROPLASTIC"/>
    <property type="match status" value="1"/>
</dbReference>
<keyword evidence="19" id="KW-1185">Reference proteome</keyword>
<dbReference type="InterPro" id="IPR001650">
    <property type="entry name" value="Helicase_C-like"/>
</dbReference>